<accession>A0A6C0IE88</accession>
<sequence length="81" mass="9604">MPQGLEKPNNWISFVKQIYEEEHDKNKNYTYKQAMQDASERKGEMSIVDKEKNGGKRTKRMGTKRRGKKGKKGKKTMKRRK</sequence>
<organism evidence="2">
    <name type="scientific">viral metagenome</name>
    <dbReference type="NCBI Taxonomy" id="1070528"/>
    <lineage>
        <taxon>unclassified sequences</taxon>
        <taxon>metagenomes</taxon>
        <taxon>organismal metagenomes</taxon>
    </lineage>
</organism>
<evidence type="ECO:0000313" key="2">
    <source>
        <dbReference type="EMBL" id="QHT91172.1"/>
    </source>
</evidence>
<dbReference type="EMBL" id="MN740163">
    <property type="protein sequence ID" value="QHT91172.1"/>
    <property type="molecule type" value="Genomic_DNA"/>
</dbReference>
<name>A0A6C0IE88_9ZZZZ</name>
<feature type="compositionally biased region" description="Basic and acidic residues" evidence="1">
    <location>
        <begin position="38"/>
        <end position="54"/>
    </location>
</feature>
<proteinExistence type="predicted"/>
<evidence type="ECO:0000256" key="1">
    <source>
        <dbReference type="SAM" id="MobiDB-lite"/>
    </source>
</evidence>
<dbReference type="AlphaFoldDB" id="A0A6C0IE88"/>
<feature type="region of interest" description="Disordered" evidence="1">
    <location>
        <begin position="36"/>
        <end position="81"/>
    </location>
</feature>
<feature type="compositionally biased region" description="Basic residues" evidence="1">
    <location>
        <begin position="55"/>
        <end position="81"/>
    </location>
</feature>
<reference evidence="2" key="1">
    <citation type="journal article" date="2020" name="Nature">
        <title>Giant virus diversity and host interactions through global metagenomics.</title>
        <authorList>
            <person name="Schulz F."/>
            <person name="Roux S."/>
            <person name="Paez-Espino D."/>
            <person name="Jungbluth S."/>
            <person name="Walsh D.A."/>
            <person name="Denef V.J."/>
            <person name="McMahon K.D."/>
            <person name="Konstantinidis K.T."/>
            <person name="Eloe-Fadrosh E.A."/>
            <person name="Kyrpides N.C."/>
            <person name="Woyke T."/>
        </authorList>
    </citation>
    <scope>NUCLEOTIDE SEQUENCE</scope>
    <source>
        <strain evidence="2">GVMAG-M-3300023184-72</strain>
    </source>
</reference>
<protein>
    <submittedName>
        <fullName evidence="2">Uncharacterized protein</fullName>
    </submittedName>
</protein>